<evidence type="ECO:0000313" key="1">
    <source>
        <dbReference type="EMBL" id="KKK99671.1"/>
    </source>
</evidence>
<proteinExistence type="predicted"/>
<dbReference type="EMBL" id="LAZR01045104">
    <property type="protein sequence ID" value="KKK99671.1"/>
    <property type="molecule type" value="Genomic_DNA"/>
</dbReference>
<sequence length="73" mass="8169">TASAAGNPPDIQFSWNGIYAMEWVWLDHVAPLNGLIPADELKQMIATPLSSFKGEQYRAGWYLFGHGWVFNSV</sequence>
<dbReference type="SUPFAM" id="SSF53850">
    <property type="entry name" value="Periplasmic binding protein-like II"/>
    <property type="match status" value="1"/>
</dbReference>
<protein>
    <submittedName>
        <fullName evidence="1">Uncharacterized protein</fullName>
    </submittedName>
</protein>
<dbReference type="Gene3D" id="3.40.190.10">
    <property type="entry name" value="Periplasmic binding protein-like II"/>
    <property type="match status" value="1"/>
</dbReference>
<gene>
    <name evidence="1" type="ORF">LCGC14_2630390</name>
</gene>
<comment type="caution">
    <text evidence="1">The sequence shown here is derived from an EMBL/GenBank/DDBJ whole genome shotgun (WGS) entry which is preliminary data.</text>
</comment>
<dbReference type="AlphaFoldDB" id="A0A0F9CSV2"/>
<accession>A0A0F9CSV2</accession>
<feature type="non-terminal residue" evidence="1">
    <location>
        <position position="1"/>
    </location>
</feature>
<organism evidence="1">
    <name type="scientific">marine sediment metagenome</name>
    <dbReference type="NCBI Taxonomy" id="412755"/>
    <lineage>
        <taxon>unclassified sequences</taxon>
        <taxon>metagenomes</taxon>
        <taxon>ecological metagenomes</taxon>
    </lineage>
</organism>
<reference evidence="1" key="1">
    <citation type="journal article" date="2015" name="Nature">
        <title>Complex archaea that bridge the gap between prokaryotes and eukaryotes.</title>
        <authorList>
            <person name="Spang A."/>
            <person name="Saw J.H."/>
            <person name="Jorgensen S.L."/>
            <person name="Zaremba-Niedzwiedzka K."/>
            <person name="Martijn J."/>
            <person name="Lind A.E."/>
            <person name="van Eijk R."/>
            <person name="Schleper C."/>
            <person name="Guy L."/>
            <person name="Ettema T.J."/>
        </authorList>
    </citation>
    <scope>NUCLEOTIDE SEQUENCE</scope>
</reference>
<name>A0A0F9CSV2_9ZZZZ</name>